<accession>A0A9W6Y9Y3</accession>
<organism evidence="2 3">
    <name type="scientific">Phytophthora fragariaefolia</name>
    <dbReference type="NCBI Taxonomy" id="1490495"/>
    <lineage>
        <taxon>Eukaryota</taxon>
        <taxon>Sar</taxon>
        <taxon>Stramenopiles</taxon>
        <taxon>Oomycota</taxon>
        <taxon>Peronosporomycetes</taxon>
        <taxon>Peronosporales</taxon>
        <taxon>Peronosporaceae</taxon>
        <taxon>Phytophthora</taxon>
    </lineage>
</organism>
<dbReference type="Proteomes" id="UP001165121">
    <property type="component" value="Unassembled WGS sequence"/>
</dbReference>
<sequence length="325" mass="36656">MFREFCRGEDALLREFVRRGDEPISVVPVDIQALCQAPLPPPPLMVEATATVETEDTSGTAPVEESPSPQRKRPRERQNAGADTEVAADAAEDRQRKRSRSDAAQDKDAPSFAAVEPALEPSASPSAEEIRTAIMSALECVERKEPWKKVFPADMPTPFDSPKEHPKLVMALREFWDTCGQAVWERKFWSPLSRERSHDLHTQRRCRQSRAQNGFEKNVILPVFDELGAAFFVQMDQRAEPHCNWFYLDQVVDLFTLAQRYGLRTCLSYIESEAFKRFPAVPGATRHFFLRHNGKSASMWSASPSLQPVLDAIVAAKAKGSSKRR</sequence>
<feature type="region of interest" description="Disordered" evidence="1">
    <location>
        <begin position="53"/>
        <end position="127"/>
    </location>
</feature>
<keyword evidence="3" id="KW-1185">Reference proteome</keyword>
<protein>
    <submittedName>
        <fullName evidence="2">Unnamed protein product</fullName>
    </submittedName>
</protein>
<dbReference type="EMBL" id="BSXT01004428">
    <property type="protein sequence ID" value="GMF57848.1"/>
    <property type="molecule type" value="Genomic_DNA"/>
</dbReference>
<evidence type="ECO:0000313" key="3">
    <source>
        <dbReference type="Proteomes" id="UP001165121"/>
    </source>
</evidence>
<evidence type="ECO:0000313" key="2">
    <source>
        <dbReference type="EMBL" id="GMF57848.1"/>
    </source>
</evidence>
<dbReference type="OrthoDB" id="123164at2759"/>
<feature type="compositionally biased region" description="Basic and acidic residues" evidence="1">
    <location>
        <begin position="91"/>
        <end position="109"/>
    </location>
</feature>
<comment type="caution">
    <text evidence="2">The sequence shown here is derived from an EMBL/GenBank/DDBJ whole genome shotgun (WGS) entry which is preliminary data.</text>
</comment>
<gene>
    <name evidence="2" type="ORF">Pfra01_002478400</name>
</gene>
<proteinExistence type="predicted"/>
<reference evidence="2" key="1">
    <citation type="submission" date="2023-04" db="EMBL/GenBank/DDBJ databases">
        <title>Phytophthora fragariaefolia NBRC 109709.</title>
        <authorList>
            <person name="Ichikawa N."/>
            <person name="Sato H."/>
            <person name="Tonouchi N."/>
        </authorList>
    </citation>
    <scope>NUCLEOTIDE SEQUENCE</scope>
    <source>
        <strain evidence="2">NBRC 109709</strain>
    </source>
</reference>
<name>A0A9W6Y9Y3_9STRA</name>
<feature type="compositionally biased region" description="Low complexity" evidence="1">
    <location>
        <begin position="80"/>
        <end position="89"/>
    </location>
</feature>
<dbReference type="AlphaFoldDB" id="A0A9W6Y9Y3"/>
<evidence type="ECO:0000256" key="1">
    <source>
        <dbReference type="SAM" id="MobiDB-lite"/>
    </source>
</evidence>